<evidence type="ECO:0000256" key="1">
    <source>
        <dbReference type="SAM" id="Phobius"/>
    </source>
</evidence>
<dbReference type="InterPro" id="IPR002048">
    <property type="entry name" value="EF_hand_dom"/>
</dbReference>
<accession>A0A8T2AHA1</accession>
<dbReference type="GO" id="GO:0004601">
    <property type="term" value="F:peroxidase activity"/>
    <property type="evidence" value="ECO:0007669"/>
    <property type="project" value="InterPro"/>
</dbReference>
<dbReference type="PROSITE" id="PS50222">
    <property type="entry name" value="EF_HAND_2"/>
    <property type="match status" value="1"/>
</dbReference>
<sequence>MERRVSFDVTDYDPDENEWGSINDIVVSHSGQMSGPSSPKYQIMSMNNFADENVITRVNLHEDMVQERRKRIAFVCDELNRLKSLSTSHMSKSTAASSLKGLKMFIGPTEGDWTAVERRFDKMRENTSGLLTCSKFGECIVLIGFELENHDFESILFIVYWLLNVFELKFMSLIAYANNMSTIKNKADEYASQIMDEFDPDEFGYITVEAFEMLFKELETHCVTSTEETEKPTMLKRLNKVIEAISSSSLTIIDEEIVKQDLR</sequence>
<keyword evidence="1" id="KW-1133">Transmembrane helix</keyword>
<gene>
    <name evidence="3" type="ORF">ISN44_As09g012460</name>
</gene>
<keyword evidence="4" id="KW-1185">Reference proteome</keyword>
<feature type="transmembrane region" description="Helical" evidence="1">
    <location>
        <begin position="128"/>
        <end position="145"/>
    </location>
</feature>
<organism evidence="3 4">
    <name type="scientific">Arabidopsis suecica</name>
    <name type="common">Swedish thale-cress</name>
    <name type="synonym">Cardaminopsis suecica</name>
    <dbReference type="NCBI Taxonomy" id="45249"/>
    <lineage>
        <taxon>Eukaryota</taxon>
        <taxon>Viridiplantae</taxon>
        <taxon>Streptophyta</taxon>
        <taxon>Embryophyta</taxon>
        <taxon>Tracheophyta</taxon>
        <taxon>Spermatophyta</taxon>
        <taxon>Magnoliopsida</taxon>
        <taxon>eudicotyledons</taxon>
        <taxon>Gunneridae</taxon>
        <taxon>Pentapetalae</taxon>
        <taxon>rosids</taxon>
        <taxon>malvids</taxon>
        <taxon>Brassicales</taxon>
        <taxon>Brassicaceae</taxon>
        <taxon>Camelineae</taxon>
        <taxon>Arabidopsis</taxon>
    </lineage>
</organism>
<keyword evidence="1" id="KW-0812">Transmembrane</keyword>
<dbReference type="EMBL" id="JAEFBJ010000009">
    <property type="protein sequence ID" value="KAG7572905.1"/>
    <property type="molecule type" value="Genomic_DNA"/>
</dbReference>
<reference evidence="3 4" key="1">
    <citation type="submission" date="2020-12" db="EMBL/GenBank/DDBJ databases">
        <title>Concerted genomic and epigenomic changes stabilize Arabidopsis allopolyploids.</title>
        <authorList>
            <person name="Chen Z."/>
        </authorList>
    </citation>
    <scope>NUCLEOTIDE SEQUENCE [LARGE SCALE GENOMIC DNA]</scope>
    <source>
        <strain evidence="3">As9502</strain>
        <tissue evidence="3">Leaf</tissue>
    </source>
</reference>
<dbReference type="Pfam" id="PF08414">
    <property type="entry name" value="NADPH_Ox"/>
    <property type="match status" value="1"/>
</dbReference>
<feature type="transmembrane region" description="Helical" evidence="1">
    <location>
        <begin position="157"/>
        <end position="177"/>
    </location>
</feature>
<keyword evidence="1" id="KW-0472">Membrane</keyword>
<dbReference type="GO" id="GO:0005509">
    <property type="term" value="F:calcium ion binding"/>
    <property type="evidence" value="ECO:0007669"/>
    <property type="project" value="InterPro"/>
</dbReference>
<evidence type="ECO:0000259" key="2">
    <source>
        <dbReference type="PROSITE" id="PS50222"/>
    </source>
</evidence>
<name>A0A8T2AHA1_ARASU</name>
<dbReference type="AlphaFoldDB" id="A0A8T2AHA1"/>
<dbReference type="InterPro" id="IPR013623">
    <property type="entry name" value="NADPH_Ox"/>
</dbReference>
<evidence type="ECO:0000313" key="3">
    <source>
        <dbReference type="EMBL" id="KAG7572905.1"/>
    </source>
</evidence>
<dbReference type="OrthoDB" id="1036727at2759"/>
<comment type="caution">
    <text evidence="3">The sequence shown here is derived from an EMBL/GenBank/DDBJ whole genome shotgun (WGS) entry which is preliminary data.</text>
</comment>
<dbReference type="Proteomes" id="UP000694251">
    <property type="component" value="Chromosome 9"/>
</dbReference>
<feature type="domain" description="EF-hand" evidence="2">
    <location>
        <begin position="186"/>
        <end position="221"/>
    </location>
</feature>
<proteinExistence type="predicted"/>
<protein>
    <submittedName>
        <fullName evidence="3">NADPH oxidase Respiratory burst</fullName>
    </submittedName>
</protein>
<evidence type="ECO:0000313" key="4">
    <source>
        <dbReference type="Proteomes" id="UP000694251"/>
    </source>
</evidence>
<dbReference type="GO" id="GO:0050664">
    <property type="term" value="F:oxidoreductase activity, acting on NAD(P)H, oxygen as acceptor"/>
    <property type="evidence" value="ECO:0007669"/>
    <property type="project" value="InterPro"/>
</dbReference>